<gene>
    <name evidence="1" type="ORF">bsdcttw_41420</name>
</gene>
<sequence>MLKLHSYAHAHGHDHVRSRNHGRVRVRSFKIPLFQYACYACRHKYLYWDFKKNLSQFVPFVSQFDFTRLSIKMQGKLKVNTEIFFLKHIDKKQKLNKIDNRFDSEFFA</sequence>
<evidence type="ECO:0000313" key="1">
    <source>
        <dbReference type="EMBL" id="BCK01102.1"/>
    </source>
</evidence>
<reference evidence="1 2" key="2">
    <citation type="submission" date="2020-08" db="EMBL/GenBank/DDBJ databases">
        <authorList>
            <person name="Ueki A."/>
            <person name="Tonouchi A."/>
        </authorList>
    </citation>
    <scope>NUCLEOTIDE SEQUENCE [LARGE SCALE GENOMIC DNA]</scope>
    <source>
        <strain evidence="1 2">CTTW</strain>
    </source>
</reference>
<evidence type="ECO:0000313" key="2">
    <source>
        <dbReference type="Proteomes" id="UP000515703"/>
    </source>
</evidence>
<reference evidence="1 2" key="1">
    <citation type="submission" date="2020-08" db="EMBL/GenBank/DDBJ databases">
        <title>Draft genome sequencing of an Anaerocolumna strain isolated from anoxic soil subjected to BSD treatment.</title>
        <authorList>
            <person name="Uek A."/>
            <person name="Tonouchi A."/>
        </authorList>
    </citation>
    <scope>NUCLEOTIDE SEQUENCE [LARGE SCALE GENOMIC DNA]</scope>
    <source>
        <strain evidence="1 2">CTTW</strain>
    </source>
</reference>
<dbReference type="KEGG" id="acht:bsdcttw_41420"/>
<accession>A0A7I8DUW6</accession>
<keyword evidence="2" id="KW-1185">Reference proteome</keyword>
<dbReference type="AlphaFoldDB" id="A0A7I8DUW6"/>
<proteinExistence type="predicted"/>
<protein>
    <submittedName>
        <fullName evidence="1">Uncharacterized protein</fullName>
    </submittedName>
</protein>
<name>A0A7I8DUW6_9FIRM</name>
<organism evidence="1 2">
    <name type="scientific">Anaerocolumna chitinilytica</name>
    <dbReference type="NCBI Taxonomy" id="1727145"/>
    <lineage>
        <taxon>Bacteria</taxon>
        <taxon>Bacillati</taxon>
        <taxon>Bacillota</taxon>
        <taxon>Clostridia</taxon>
        <taxon>Lachnospirales</taxon>
        <taxon>Lachnospiraceae</taxon>
        <taxon>Anaerocolumna</taxon>
    </lineage>
</organism>
<dbReference type="Proteomes" id="UP000515703">
    <property type="component" value="Chromosome"/>
</dbReference>
<dbReference type="EMBL" id="AP023368">
    <property type="protein sequence ID" value="BCK01102.1"/>
    <property type="molecule type" value="Genomic_DNA"/>
</dbReference>